<sequence>MNIRNRVINTLISFLFLGVLATPAIAEEEKNQQMYLMSQNHFQLAHLSQYKKDVKEVLNILRESNFNHSYSASQLSGGRIYWFTPISSYAEIDMLDKSWDKVWENLSEAQQAKFKALGVGLISGKDVIIKYDGDLSYEPESGKEYTYFEGVTYKFNHGSNDKVKEVAKQIKARCEANKATQPYRFFWHDIGGEYRSFTVVSYGENKVHIAQLAAADDKLFEKDKTMAKIWQEAVKHVNVTDSFTGKNLPDLFYGPTK</sequence>
<evidence type="ECO:0000313" key="2">
    <source>
        <dbReference type="EMBL" id="GLX83262.1"/>
    </source>
</evidence>
<keyword evidence="3" id="KW-1185">Reference proteome</keyword>
<gene>
    <name evidence="2" type="ORF">theurythT_27140</name>
</gene>
<evidence type="ECO:0000313" key="3">
    <source>
        <dbReference type="Proteomes" id="UP001157133"/>
    </source>
</evidence>
<keyword evidence="1" id="KW-0732">Signal</keyword>
<feature type="chain" id="PRO_5047482730" evidence="1">
    <location>
        <begin position="27"/>
        <end position="257"/>
    </location>
</feature>
<accession>A0ABQ6H557</accession>
<evidence type="ECO:0000256" key="1">
    <source>
        <dbReference type="SAM" id="SignalP"/>
    </source>
</evidence>
<protein>
    <submittedName>
        <fullName evidence="2">Uncharacterized protein</fullName>
    </submittedName>
</protein>
<reference evidence="2 3" key="1">
    <citation type="submission" date="2023-03" db="EMBL/GenBank/DDBJ databases">
        <title>Draft genome sequence of Thalassotalea eurytherma JCM 18482T.</title>
        <authorList>
            <person name="Sawabe T."/>
        </authorList>
    </citation>
    <scope>NUCLEOTIDE SEQUENCE [LARGE SCALE GENOMIC DNA]</scope>
    <source>
        <strain evidence="2 3">JCM 18482</strain>
    </source>
</reference>
<proteinExistence type="predicted"/>
<dbReference type="Proteomes" id="UP001157133">
    <property type="component" value="Unassembled WGS sequence"/>
</dbReference>
<dbReference type="RefSeq" id="WP_284208672.1">
    <property type="nucleotide sequence ID" value="NZ_BSSU01000014.1"/>
</dbReference>
<organism evidence="2 3">
    <name type="scientific">Thalassotalea eurytherma</name>
    <dbReference type="NCBI Taxonomy" id="1144278"/>
    <lineage>
        <taxon>Bacteria</taxon>
        <taxon>Pseudomonadati</taxon>
        <taxon>Pseudomonadota</taxon>
        <taxon>Gammaproteobacteria</taxon>
        <taxon>Alteromonadales</taxon>
        <taxon>Colwelliaceae</taxon>
        <taxon>Thalassotalea</taxon>
    </lineage>
</organism>
<dbReference type="EMBL" id="BSSU01000014">
    <property type="protein sequence ID" value="GLX83262.1"/>
    <property type="molecule type" value="Genomic_DNA"/>
</dbReference>
<comment type="caution">
    <text evidence="2">The sequence shown here is derived from an EMBL/GenBank/DDBJ whole genome shotgun (WGS) entry which is preliminary data.</text>
</comment>
<feature type="signal peptide" evidence="1">
    <location>
        <begin position="1"/>
        <end position="26"/>
    </location>
</feature>
<name>A0ABQ6H557_9GAMM</name>